<organism evidence="1 2">
    <name type="scientific">Verticillium longisporum</name>
    <name type="common">Verticillium dahliae var. longisporum</name>
    <dbReference type="NCBI Taxonomy" id="100787"/>
    <lineage>
        <taxon>Eukaryota</taxon>
        <taxon>Fungi</taxon>
        <taxon>Dikarya</taxon>
        <taxon>Ascomycota</taxon>
        <taxon>Pezizomycotina</taxon>
        <taxon>Sordariomycetes</taxon>
        <taxon>Hypocreomycetidae</taxon>
        <taxon>Glomerellales</taxon>
        <taxon>Plectosphaerellaceae</taxon>
        <taxon>Verticillium</taxon>
    </lineage>
</organism>
<dbReference type="Proteomes" id="UP000045706">
    <property type="component" value="Unassembled WGS sequence"/>
</dbReference>
<evidence type="ECO:0000313" key="2">
    <source>
        <dbReference type="Proteomes" id="UP000045706"/>
    </source>
</evidence>
<gene>
    <name evidence="1" type="ORF">BN1723_002038</name>
</gene>
<accession>A0A0G4KVL8</accession>
<sequence length="305" mass="32974">MPRAELEYPKRPLGTVNRYSPRASYSLRVIHGIVNTCPTLHMGSFDRASSDEGDVLDLYLHGYVSSRVMNLTRRPATDDSPSGLPVTVAATHVDGLVLALTPNSHSYNYRSAVLFGHATLVETDDEKLYAMELITDSVVAGRWQNSRIPPNKAEMSSTSVLKVRIATGSAKIRSGPPGDEKHDMENPAVVSTVWTGVVPVHMSLGAPIAGPYNAVDKVPAYLEEYIKSMNEKHDMEDPAVVGNVWTGVVPVHMSLGAPIAGPYNAVDKVPAYLEEYIKSMNEVGVDHSVKAAEASAKPGKKPVDD</sequence>
<dbReference type="PANTHER" id="PTHR34071">
    <property type="entry name" value="5-NITROIMIDAZOLE ANTIBIOTICS RESISTANCE PROTEIN, NIMA-FAMILY-RELATED PROTEIN-RELATED"/>
    <property type="match status" value="1"/>
</dbReference>
<reference evidence="2" key="1">
    <citation type="submission" date="2015-05" db="EMBL/GenBank/DDBJ databases">
        <authorList>
            <person name="Fogelqvist Johan"/>
        </authorList>
    </citation>
    <scope>NUCLEOTIDE SEQUENCE [LARGE SCALE GENOMIC DNA]</scope>
</reference>
<name>A0A0G4KVL8_VERLO</name>
<evidence type="ECO:0008006" key="3">
    <source>
        <dbReference type="Google" id="ProtNLM"/>
    </source>
</evidence>
<dbReference type="SUPFAM" id="SSF50475">
    <property type="entry name" value="FMN-binding split barrel"/>
    <property type="match status" value="1"/>
</dbReference>
<dbReference type="AlphaFoldDB" id="A0A0G4KVL8"/>
<dbReference type="Pfam" id="PF12900">
    <property type="entry name" value="Pyridox_ox_2"/>
    <property type="match status" value="1"/>
</dbReference>
<dbReference type="InterPro" id="IPR024747">
    <property type="entry name" value="Pyridox_Oxase-rel"/>
</dbReference>
<proteinExistence type="predicted"/>
<dbReference type="PANTHER" id="PTHR34071:SF2">
    <property type="entry name" value="FLAVIN-NUCLEOTIDE-BINDING PROTEIN"/>
    <property type="match status" value="1"/>
</dbReference>
<evidence type="ECO:0000313" key="1">
    <source>
        <dbReference type="EMBL" id="CRK13819.1"/>
    </source>
</evidence>
<dbReference type="InterPro" id="IPR012349">
    <property type="entry name" value="Split_barrel_FMN-bd"/>
</dbReference>
<protein>
    <recommendedName>
        <fullName evidence="3">Flavin-nucleotide-binding protein</fullName>
    </recommendedName>
</protein>
<dbReference type="EMBL" id="CVQI01004446">
    <property type="protein sequence ID" value="CRK13819.1"/>
    <property type="molecule type" value="Genomic_DNA"/>
</dbReference>
<dbReference type="Gene3D" id="2.30.110.10">
    <property type="entry name" value="Electron Transport, Fmn-binding Protein, Chain A"/>
    <property type="match status" value="2"/>
</dbReference>